<evidence type="ECO:0000313" key="2">
    <source>
        <dbReference type="Proteomes" id="UP000020561"/>
    </source>
</evidence>
<dbReference type="EMBL" id="JAOA01000001">
    <property type="protein sequence ID" value="EUA21351.1"/>
    <property type="molecule type" value="Genomic_DNA"/>
</dbReference>
<accession>X7ZQP4</accession>
<reference evidence="1 2" key="1">
    <citation type="submission" date="2013-12" db="EMBL/GenBank/DDBJ databases">
        <authorList>
            <person name="Brown-Elliot B."/>
            <person name="Wallace R."/>
            <person name="Lenaerts A."/>
            <person name="Ordway D."/>
            <person name="DeGroote M.A."/>
            <person name="Parker T."/>
            <person name="Sizemore C."/>
            <person name="Tallon L.J."/>
            <person name="Sadzewicz L.K."/>
            <person name="Sengamalay N."/>
            <person name="Fraser C.M."/>
            <person name="Hine E."/>
            <person name="Shefchek K.A."/>
            <person name="Das S.P."/>
            <person name="Tettelin H."/>
        </authorList>
    </citation>
    <scope>NUCLEOTIDE SEQUENCE [LARGE SCALE GENOMIC DNA]</scope>
    <source>
        <strain evidence="1 2">662</strain>
    </source>
</reference>
<protein>
    <submittedName>
        <fullName evidence="1">Uncharacterized protein</fullName>
    </submittedName>
</protein>
<evidence type="ECO:0000313" key="1">
    <source>
        <dbReference type="EMBL" id="EUA21351.1"/>
    </source>
</evidence>
<name>X7ZQP4_MYCKA</name>
<comment type="caution">
    <text evidence="1">The sequence shown here is derived from an EMBL/GenBank/DDBJ whole genome shotgun (WGS) entry which is preliminary data.</text>
</comment>
<dbReference type="AlphaFoldDB" id="X7ZQP4"/>
<sequence length="53" mass="6101">MRKRGFAGVGTWRFHRITLVLRQRVHALFGHLPAYASCPTAGEPNWMRLRHSG</sequence>
<dbReference type="Proteomes" id="UP000020561">
    <property type="component" value="Unassembled WGS sequence"/>
</dbReference>
<proteinExistence type="predicted"/>
<gene>
    <name evidence="1" type="ORF">I545_0054</name>
</gene>
<organism evidence="1 2">
    <name type="scientific">Mycobacterium kansasii 662</name>
    <dbReference type="NCBI Taxonomy" id="1299326"/>
    <lineage>
        <taxon>Bacteria</taxon>
        <taxon>Bacillati</taxon>
        <taxon>Actinomycetota</taxon>
        <taxon>Actinomycetes</taxon>
        <taxon>Mycobacteriales</taxon>
        <taxon>Mycobacteriaceae</taxon>
        <taxon>Mycobacterium</taxon>
    </lineage>
</organism>